<dbReference type="AlphaFoldDB" id="A0A0R2FJR8"/>
<gene>
    <name evidence="1" type="ORF">FC75_GL001091</name>
</gene>
<reference evidence="1 2" key="1">
    <citation type="journal article" date="2015" name="Genome Announc.">
        <title>Expanding the biotechnology potential of lactobacilli through comparative genomics of 213 strains and associated genera.</title>
        <authorList>
            <person name="Sun Z."/>
            <person name="Harris H.M."/>
            <person name="McCann A."/>
            <person name="Guo C."/>
            <person name="Argimon S."/>
            <person name="Zhang W."/>
            <person name="Yang X."/>
            <person name="Jeffery I.B."/>
            <person name="Cooney J.C."/>
            <person name="Kagawa T.F."/>
            <person name="Liu W."/>
            <person name="Song Y."/>
            <person name="Salvetti E."/>
            <person name="Wrobel A."/>
            <person name="Rasinkangas P."/>
            <person name="Parkhill J."/>
            <person name="Rea M.C."/>
            <person name="O'Sullivan O."/>
            <person name="Ritari J."/>
            <person name="Douillard F.P."/>
            <person name="Paul Ross R."/>
            <person name="Yang R."/>
            <person name="Briner A.E."/>
            <person name="Felis G.E."/>
            <person name="de Vos W.M."/>
            <person name="Barrangou R."/>
            <person name="Klaenhammer T.R."/>
            <person name="Caufield P.W."/>
            <person name="Cui Y."/>
            <person name="Zhang H."/>
            <person name="O'Toole P.W."/>
        </authorList>
    </citation>
    <scope>NUCLEOTIDE SEQUENCE [LARGE SCALE GENOMIC DNA]</scope>
    <source>
        <strain evidence="1 2">DSM 22697</strain>
    </source>
</reference>
<sequence length="63" mass="7198">MASDYVKMMDDLRAGKITEIKIEPDTFAAFREAWTNYPGRKEIVGQAKRGGTILYHYQSAKTQ</sequence>
<dbReference type="RefSeq" id="WP_054665504.1">
    <property type="nucleotide sequence ID" value="NZ_AYZJ01000020.1"/>
</dbReference>
<comment type="caution">
    <text evidence="1">The sequence shown here is derived from an EMBL/GenBank/DDBJ whole genome shotgun (WGS) entry which is preliminary data.</text>
</comment>
<dbReference type="PATRIC" id="fig|1423730.4.peg.1146"/>
<evidence type="ECO:0000313" key="2">
    <source>
        <dbReference type="Proteomes" id="UP000050865"/>
    </source>
</evidence>
<name>A0A0R2FJR8_9LACO</name>
<proteinExistence type="predicted"/>
<dbReference type="Proteomes" id="UP000050865">
    <property type="component" value="Unassembled WGS sequence"/>
</dbReference>
<protein>
    <submittedName>
        <fullName evidence="1">Uncharacterized protein</fullName>
    </submittedName>
</protein>
<dbReference type="OrthoDB" id="2146345at2"/>
<dbReference type="STRING" id="1423730.FC75_GL001091"/>
<keyword evidence="2" id="KW-1185">Reference proteome</keyword>
<dbReference type="EMBL" id="AYZJ01000020">
    <property type="protein sequence ID" value="KRN24876.1"/>
    <property type="molecule type" value="Genomic_DNA"/>
</dbReference>
<accession>A0A0R2FJR8</accession>
<evidence type="ECO:0000313" key="1">
    <source>
        <dbReference type="EMBL" id="KRN24876.1"/>
    </source>
</evidence>
<organism evidence="1 2">
    <name type="scientific">Lacticaseibacillus camelliae DSM 22697 = JCM 13995</name>
    <dbReference type="NCBI Taxonomy" id="1423730"/>
    <lineage>
        <taxon>Bacteria</taxon>
        <taxon>Bacillati</taxon>
        <taxon>Bacillota</taxon>
        <taxon>Bacilli</taxon>
        <taxon>Lactobacillales</taxon>
        <taxon>Lactobacillaceae</taxon>
        <taxon>Lacticaseibacillus</taxon>
    </lineage>
</organism>